<comment type="similarity">
    <text evidence="2">Belongs to the CcmC/CycZ/HelC family.</text>
</comment>
<feature type="transmembrane region" description="Helical" evidence="7">
    <location>
        <begin position="56"/>
        <end position="84"/>
    </location>
</feature>
<evidence type="ECO:0000313" key="9">
    <source>
        <dbReference type="EMBL" id="SDX09689.1"/>
    </source>
</evidence>
<dbReference type="InterPro" id="IPR045062">
    <property type="entry name" value="Cyt_c_biogenesis_CcsA/CcmC"/>
</dbReference>
<feature type="transmembrane region" description="Helical" evidence="7">
    <location>
        <begin position="129"/>
        <end position="148"/>
    </location>
</feature>
<feature type="transmembrane region" description="Helical" evidence="7">
    <location>
        <begin position="23"/>
        <end position="44"/>
    </location>
</feature>
<evidence type="ECO:0000259" key="8">
    <source>
        <dbReference type="Pfam" id="PF01578"/>
    </source>
</evidence>
<sequence>MNVLSRLETRGIPSLRALFRSSIIKYLTLLAGVASLGSVFGMASDSMYGVSNQINLIAYWHIGLATAAAVALTVTFLGCALYLATETPFWEFLAHSSGEVGFLMVTLTLVTGSVWGKVIWNSWWEWTDIRLVTFLVIWFIYAGYLLIYSAGGDSASLKRITSVYGIVGFVTVPLSYLSTRLWTPTFHRPTTGNPDTDATITVPALLLSIAALLLIYLYFVGSRVQLRELKRRVNYARRDRTLDDHAMGPGQGGE</sequence>
<dbReference type="PRINTS" id="PR01386">
    <property type="entry name" value="CCMCBIOGNSIS"/>
</dbReference>
<evidence type="ECO:0000313" key="10">
    <source>
        <dbReference type="Proteomes" id="UP000182573"/>
    </source>
</evidence>
<dbReference type="STRING" id="28442.SAMN05443574_11455"/>
<keyword evidence="4" id="KW-0201">Cytochrome c-type biogenesis</keyword>
<gene>
    <name evidence="9" type="ORF">SAMN05443574_11455</name>
</gene>
<dbReference type="PANTHER" id="PTHR30071">
    <property type="entry name" value="HEME EXPORTER PROTEIN C"/>
    <property type="match status" value="1"/>
</dbReference>
<dbReference type="PANTHER" id="PTHR30071:SF1">
    <property type="entry name" value="CYTOCHROME B_B6 PROTEIN-RELATED"/>
    <property type="match status" value="1"/>
</dbReference>
<dbReference type="InterPro" id="IPR002541">
    <property type="entry name" value="Cyt_c_assembly"/>
</dbReference>
<evidence type="ECO:0000256" key="7">
    <source>
        <dbReference type="SAM" id="Phobius"/>
    </source>
</evidence>
<evidence type="ECO:0000256" key="4">
    <source>
        <dbReference type="ARBA" id="ARBA00022748"/>
    </source>
</evidence>
<evidence type="ECO:0000256" key="3">
    <source>
        <dbReference type="ARBA" id="ARBA00022692"/>
    </source>
</evidence>
<feature type="transmembrane region" description="Helical" evidence="7">
    <location>
        <begin position="198"/>
        <end position="221"/>
    </location>
</feature>
<dbReference type="Pfam" id="PF01578">
    <property type="entry name" value="Cytochrom_C_asm"/>
    <property type="match status" value="1"/>
</dbReference>
<dbReference type="EMBL" id="FNOF01000014">
    <property type="protein sequence ID" value="SDX09689.1"/>
    <property type="molecule type" value="Genomic_DNA"/>
</dbReference>
<dbReference type="AlphaFoldDB" id="A0A1H2YYP8"/>
<protein>
    <submittedName>
        <fullName evidence="9">Heme exporter protein C</fullName>
    </submittedName>
</protein>
<name>A0A1H2YYP8_HALVA</name>
<feature type="transmembrane region" description="Helical" evidence="7">
    <location>
        <begin position="160"/>
        <end position="178"/>
    </location>
</feature>
<evidence type="ECO:0000256" key="1">
    <source>
        <dbReference type="ARBA" id="ARBA00004141"/>
    </source>
</evidence>
<accession>A0A1H2YYP8</accession>
<keyword evidence="3 7" id="KW-0812">Transmembrane</keyword>
<reference evidence="9 10" key="1">
    <citation type="submission" date="2016-10" db="EMBL/GenBank/DDBJ databases">
        <authorList>
            <person name="de Groot N.N."/>
        </authorList>
    </citation>
    <scope>NUCLEOTIDE SEQUENCE [LARGE SCALE GENOMIC DNA]</scope>
    <source>
        <strain evidence="9 10">DSM 3756</strain>
    </source>
</reference>
<feature type="domain" description="Cytochrome c assembly protein" evidence="8">
    <location>
        <begin position="29"/>
        <end position="187"/>
    </location>
</feature>
<organism evidence="9 10">
    <name type="scientific">Haloarcula vallismortis</name>
    <name type="common">Halobacterium vallismortis</name>
    <dbReference type="NCBI Taxonomy" id="28442"/>
    <lineage>
        <taxon>Archaea</taxon>
        <taxon>Methanobacteriati</taxon>
        <taxon>Methanobacteriota</taxon>
        <taxon>Stenosarchaea group</taxon>
        <taxon>Halobacteria</taxon>
        <taxon>Halobacteriales</taxon>
        <taxon>Haloarculaceae</taxon>
        <taxon>Haloarcula</taxon>
    </lineage>
</organism>
<comment type="subcellular location">
    <subcellularLocation>
        <location evidence="1">Membrane</location>
        <topology evidence="1">Multi-pass membrane protein</topology>
    </subcellularLocation>
</comment>
<dbReference type="GO" id="GO:0020037">
    <property type="term" value="F:heme binding"/>
    <property type="evidence" value="ECO:0007669"/>
    <property type="project" value="InterPro"/>
</dbReference>
<evidence type="ECO:0000256" key="5">
    <source>
        <dbReference type="ARBA" id="ARBA00022989"/>
    </source>
</evidence>
<keyword evidence="5 7" id="KW-1133">Transmembrane helix</keyword>
<keyword evidence="6 7" id="KW-0472">Membrane</keyword>
<evidence type="ECO:0000256" key="2">
    <source>
        <dbReference type="ARBA" id="ARBA00005840"/>
    </source>
</evidence>
<proteinExistence type="inferred from homology"/>
<dbReference type="GO" id="GO:0017004">
    <property type="term" value="P:cytochrome complex assembly"/>
    <property type="evidence" value="ECO:0007669"/>
    <property type="project" value="UniProtKB-KW"/>
</dbReference>
<dbReference type="GO" id="GO:0015232">
    <property type="term" value="F:heme transmembrane transporter activity"/>
    <property type="evidence" value="ECO:0007669"/>
    <property type="project" value="InterPro"/>
</dbReference>
<dbReference type="GO" id="GO:0005886">
    <property type="term" value="C:plasma membrane"/>
    <property type="evidence" value="ECO:0007669"/>
    <property type="project" value="TreeGrafter"/>
</dbReference>
<dbReference type="InterPro" id="IPR003557">
    <property type="entry name" value="Cyt_c_biogenesis_CcmC"/>
</dbReference>
<dbReference type="RefSeq" id="WP_004516184.1">
    <property type="nucleotide sequence ID" value="NZ_FNOF01000014.1"/>
</dbReference>
<dbReference type="Proteomes" id="UP000182573">
    <property type="component" value="Unassembled WGS sequence"/>
</dbReference>
<feature type="transmembrane region" description="Helical" evidence="7">
    <location>
        <begin position="100"/>
        <end position="123"/>
    </location>
</feature>
<evidence type="ECO:0000256" key="6">
    <source>
        <dbReference type="ARBA" id="ARBA00023136"/>
    </source>
</evidence>